<dbReference type="Proteomes" id="UP001224775">
    <property type="component" value="Unassembled WGS sequence"/>
</dbReference>
<evidence type="ECO:0000313" key="1">
    <source>
        <dbReference type="EMBL" id="KAK1733818.1"/>
    </source>
</evidence>
<reference evidence="1" key="1">
    <citation type="submission" date="2023-06" db="EMBL/GenBank/DDBJ databases">
        <title>Survivors Of The Sea: Transcriptome response of Skeletonema marinoi to long-term dormancy.</title>
        <authorList>
            <person name="Pinder M.I.M."/>
            <person name="Kourtchenko O."/>
            <person name="Robertson E.K."/>
            <person name="Larsson T."/>
            <person name="Maumus F."/>
            <person name="Osuna-Cruz C.M."/>
            <person name="Vancaester E."/>
            <person name="Stenow R."/>
            <person name="Vandepoele K."/>
            <person name="Ploug H."/>
            <person name="Bruchert V."/>
            <person name="Godhe A."/>
            <person name="Topel M."/>
        </authorList>
    </citation>
    <scope>NUCLEOTIDE SEQUENCE</scope>
    <source>
        <strain evidence="1">R05AC</strain>
    </source>
</reference>
<keyword evidence="3" id="KW-1185">Reference proteome</keyword>
<accession>A0AAD8XUS7</accession>
<proteinExistence type="predicted"/>
<gene>
    <name evidence="2" type="ORF">QTG54_013373</name>
    <name evidence="1" type="ORF">QTG54_015515</name>
</gene>
<comment type="caution">
    <text evidence="1">The sequence shown here is derived from an EMBL/GenBank/DDBJ whole genome shotgun (WGS) entry which is preliminary data.</text>
</comment>
<evidence type="ECO:0000313" key="3">
    <source>
        <dbReference type="Proteomes" id="UP001224775"/>
    </source>
</evidence>
<dbReference type="EMBL" id="JATAAI010000031">
    <property type="protein sequence ID" value="KAK1735926.1"/>
    <property type="molecule type" value="Genomic_DNA"/>
</dbReference>
<dbReference type="EMBL" id="JATAAI010000044">
    <property type="protein sequence ID" value="KAK1733818.1"/>
    <property type="molecule type" value="Genomic_DNA"/>
</dbReference>
<dbReference type="AlphaFoldDB" id="A0AAD8XUS7"/>
<organism evidence="1 3">
    <name type="scientific">Skeletonema marinoi</name>
    <dbReference type="NCBI Taxonomy" id="267567"/>
    <lineage>
        <taxon>Eukaryota</taxon>
        <taxon>Sar</taxon>
        <taxon>Stramenopiles</taxon>
        <taxon>Ochrophyta</taxon>
        <taxon>Bacillariophyta</taxon>
        <taxon>Coscinodiscophyceae</taxon>
        <taxon>Thalassiosirophycidae</taxon>
        <taxon>Thalassiosirales</taxon>
        <taxon>Skeletonemataceae</taxon>
        <taxon>Skeletonema</taxon>
        <taxon>Skeletonema marinoi-dohrnii complex</taxon>
    </lineage>
</organism>
<protein>
    <submittedName>
        <fullName evidence="1">Uncharacterized protein</fullName>
    </submittedName>
</protein>
<sequence length="228" mass="27128">MEKLKRTDGRGRHTLDDIRRMWREWRERMQVKNERIGYDMKKMERLASLGIPPLEYWCRLSTTELSIVSGTAAFAFPDVFFDYVNEYSDTAKIKAERRRRHQAAVDAAKKRQSDPRFRRAEYDLKQACAAIDGFEYQHPSETETQTQTFTRRRKLRHGMQKIVEAARKRQETARFQRQEHCLEHACKVRGVQYFGPKPIETEARTKARRRMLRRKLAKAEQVGKDSMD</sequence>
<evidence type="ECO:0000313" key="2">
    <source>
        <dbReference type="EMBL" id="KAK1735926.1"/>
    </source>
</evidence>
<name>A0AAD8XUS7_9STRA</name>